<feature type="transmembrane region" description="Helical" evidence="2">
    <location>
        <begin position="7"/>
        <end position="27"/>
    </location>
</feature>
<keyword evidence="2" id="KW-0812">Transmembrane</keyword>
<evidence type="ECO:0000313" key="3">
    <source>
        <dbReference type="EMBL" id="KZF22400.1"/>
    </source>
</evidence>
<dbReference type="InParanoid" id="A0A165GND2"/>
<sequence>MAAMQHGCLYSLLFPPLPLGSKFLFLFLRRPSFLLLFFCLVIFLLHFLVPPPRAPHISHLASLPLQHPAPSLFSAGLSPASTSLPPYPPLNFLLSLGPKTSNPGPRKNQNNLTKEKENKKNKKEK</sequence>
<organism evidence="3 4">
    <name type="scientific">Xylona heveae (strain CBS 132557 / TC161)</name>
    <dbReference type="NCBI Taxonomy" id="1328760"/>
    <lineage>
        <taxon>Eukaryota</taxon>
        <taxon>Fungi</taxon>
        <taxon>Dikarya</taxon>
        <taxon>Ascomycota</taxon>
        <taxon>Pezizomycotina</taxon>
        <taxon>Xylonomycetes</taxon>
        <taxon>Xylonales</taxon>
        <taxon>Xylonaceae</taxon>
        <taxon>Xylona</taxon>
    </lineage>
</organism>
<dbReference type="AlphaFoldDB" id="A0A165GND2"/>
<feature type="region of interest" description="Disordered" evidence="1">
    <location>
        <begin position="94"/>
        <end position="125"/>
    </location>
</feature>
<dbReference type="Proteomes" id="UP000076632">
    <property type="component" value="Unassembled WGS sequence"/>
</dbReference>
<keyword evidence="2" id="KW-0472">Membrane</keyword>
<keyword evidence="4" id="KW-1185">Reference proteome</keyword>
<reference evidence="3 4" key="1">
    <citation type="journal article" date="2016" name="Fungal Biol.">
        <title>The genome of Xylona heveae provides a window into fungal endophytism.</title>
        <authorList>
            <person name="Gazis R."/>
            <person name="Kuo A."/>
            <person name="Riley R."/>
            <person name="LaButti K."/>
            <person name="Lipzen A."/>
            <person name="Lin J."/>
            <person name="Amirebrahimi M."/>
            <person name="Hesse C.N."/>
            <person name="Spatafora J.W."/>
            <person name="Henrissat B."/>
            <person name="Hainaut M."/>
            <person name="Grigoriev I.V."/>
            <person name="Hibbett D.S."/>
        </authorList>
    </citation>
    <scope>NUCLEOTIDE SEQUENCE [LARGE SCALE GENOMIC DNA]</scope>
    <source>
        <strain evidence="3 4">TC161</strain>
    </source>
</reference>
<evidence type="ECO:0000256" key="2">
    <source>
        <dbReference type="SAM" id="Phobius"/>
    </source>
</evidence>
<evidence type="ECO:0000256" key="1">
    <source>
        <dbReference type="SAM" id="MobiDB-lite"/>
    </source>
</evidence>
<protein>
    <submittedName>
        <fullName evidence="3">Uncharacterized protein</fullName>
    </submittedName>
</protein>
<dbReference type="GeneID" id="28894433"/>
<keyword evidence="2" id="KW-1133">Transmembrane helix</keyword>
<feature type="transmembrane region" description="Helical" evidence="2">
    <location>
        <begin position="33"/>
        <end position="49"/>
    </location>
</feature>
<accession>A0A165GND2</accession>
<dbReference type="EMBL" id="KV407459">
    <property type="protein sequence ID" value="KZF22400.1"/>
    <property type="molecule type" value="Genomic_DNA"/>
</dbReference>
<dbReference type="RefSeq" id="XP_018187955.1">
    <property type="nucleotide sequence ID" value="XM_018329296.1"/>
</dbReference>
<evidence type="ECO:0000313" key="4">
    <source>
        <dbReference type="Proteomes" id="UP000076632"/>
    </source>
</evidence>
<gene>
    <name evidence="3" type="ORF">L228DRAFT_151788</name>
</gene>
<name>A0A165GND2_XYLHT</name>
<proteinExistence type="predicted"/>